<feature type="transmembrane region" description="Helical" evidence="2">
    <location>
        <begin position="37"/>
        <end position="59"/>
    </location>
</feature>
<keyword evidence="2" id="KW-0812">Transmembrane</keyword>
<accession>A0A820GY68</accession>
<dbReference type="AlphaFoldDB" id="A0A820GY68"/>
<evidence type="ECO:0000313" key="3">
    <source>
        <dbReference type="EMBL" id="CAF4287137.1"/>
    </source>
</evidence>
<dbReference type="EMBL" id="CAJOAZ010014968">
    <property type="protein sequence ID" value="CAF4287137.1"/>
    <property type="molecule type" value="Genomic_DNA"/>
</dbReference>
<feature type="compositionally biased region" description="Low complexity" evidence="1">
    <location>
        <begin position="16"/>
        <end position="25"/>
    </location>
</feature>
<dbReference type="Proteomes" id="UP000663844">
    <property type="component" value="Unassembled WGS sequence"/>
</dbReference>
<keyword evidence="2" id="KW-0472">Membrane</keyword>
<name>A0A820GY68_9BILA</name>
<evidence type="ECO:0000256" key="1">
    <source>
        <dbReference type="SAM" id="MobiDB-lite"/>
    </source>
</evidence>
<keyword evidence="2" id="KW-1133">Transmembrane helix</keyword>
<protein>
    <submittedName>
        <fullName evidence="3">Uncharacterized protein</fullName>
    </submittedName>
</protein>
<feature type="non-terminal residue" evidence="3">
    <location>
        <position position="1"/>
    </location>
</feature>
<sequence>STTAMNNNRIEVLDPETANSNTTESSTTCECFRKRKLLWIIIIIVLILVIIIPIIILTMKKTDNEDTLIPEGLATDITQIAEQLTTEITTTNLTTDAAQKEK</sequence>
<reference evidence="3" key="1">
    <citation type="submission" date="2021-02" db="EMBL/GenBank/DDBJ databases">
        <authorList>
            <person name="Nowell W R."/>
        </authorList>
    </citation>
    <scope>NUCLEOTIDE SEQUENCE</scope>
</reference>
<proteinExistence type="predicted"/>
<evidence type="ECO:0000256" key="2">
    <source>
        <dbReference type="SAM" id="Phobius"/>
    </source>
</evidence>
<evidence type="ECO:0000313" key="4">
    <source>
        <dbReference type="Proteomes" id="UP000663844"/>
    </source>
</evidence>
<gene>
    <name evidence="3" type="ORF">OXD698_LOCUS45385</name>
</gene>
<feature type="region of interest" description="Disordered" evidence="1">
    <location>
        <begin position="1"/>
        <end position="25"/>
    </location>
</feature>
<comment type="caution">
    <text evidence="3">The sequence shown here is derived from an EMBL/GenBank/DDBJ whole genome shotgun (WGS) entry which is preliminary data.</text>
</comment>
<organism evidence="3 4">
    <name type="scientific">Adineta steineri</name>
    <dbReference type="NCBI Taxonomy" id="433720"/>
    <lineage>
        <taxon>Eukaryota</taxon>
        <taxon>Metazoa</taxon>
        <taxon>Spiralia</taxon>
        <taxon>Gnathifera</taxon>
        <taxon>Rotifera</taxon>
        <taxon>Eurotatoria</taxon>
        <taxon>Bdelloidea</taxon>
        <taxon>Adinetida</taxon>
        <taxon>Adinetidae</taxon>
        <taxon>Adineta</taxon>
    </lineage>
</organism>